<dbReference type="RefSeq" id="XP_031671787.1">
    <property type="nucleotide sequence ID" value="XM_031815927.1"/>
</dbReference>
<reference evidence="11" key="2">
    <citation type="submission" date="2025-09" db="UniProtKB">
        <authorList>
            <consortium name="Ensembl"/>
        </authorList>
    </citation>
    <scope>IDENTIFICATION</scope>
</reference>
<sequence>MRSALIALSIMAAWSGLLAAHNACAMITNKCLKEIYRETVEIMKPVRGSERASSKAPKGKKTGEPNKPGIKTRQRRVSQEEPQPGTSSQIPQPKPQKKKKKGGTVASPRKLKGQEKWKPLTKSSITALDNILGLSILSVLAGRRTNKEESQKHLNMVKNRFLSKLAQLSVPIQKQEMMSHSSRQHQEETRKSAVGKKILTKLVADLGAVVGSLEQREKERDSLEHQCFNLRQQLEQQEESNQQILQLSEQGVLRLPPVPQRKDRPLQEQMLCLVHSRHSVTTARRLAKTLQTSGPVQDAQTLLERAYRHADRLITPPTAVSQ</sequence>
<dbReference type="PANTHER" id="PTHR31345:SF3">
    <property type="entry name" value="CENTROMERE PROTEIN Q"/>
    <property type="match status" value="1"/>
</dbReference>
<name>A0A8C7KH66_ONCKI</name>
<keyword evidence="8" id="KW-0175">Coiled coil</keyword>
<organism evidence="11 12">
    <name type="scientific">Oncorhynchus kisutch</name>
    <name type="common">Coho salmon</name>
    <name type="synonym">Salmo kisutch</name>
    <dbReference type="NCBI Taxonomy" id="8019"/>
    <lineage>
        <taxon>Eukaryota</taxon>
        <taxon>Metazoa</taxon>
        <taxon>Chordata</taxon>
        <taxon>Craniata</taxon>
        <taxon>Vertebrata</taxon>
        <taxon>Euteleostomi</taxon>
        <taxon>Actinopterygii</taxon>
        <taxon>Neopterygii</taxon>
        <taxon>Teleostei</taxon>
        <taxon>Protacanthopterygii</taxon>
        <taxon>Salmoniformes</taxon>
        <taxon>Salmonidae</taxon>
        <taxon>Salmoninae</taxon>
        <taxon>Oncorhynchus</taxon>
    </lineage>
</organism>
<dbReference type="Proteomes" id="UP000694557">
    <property type="component" value="Unassembled WGS sequence"/>
</dbReference>
<dbReference type="GeneID" id="109887978"/>
<evidence type="ECO:0000313" key="11">
    <source>
        <dbReference type="Ensembl" id="ENSOKIP00005102951.1"/>
    </source>
</evidence>
<dbReference type="GO" id="GO:0000775">
    <property type="term" value="C:chromosome, centromeric region"/>
    <property type="evidence" value="ECO:0007669"/>
    <property type="project" value="UniProtKB-SubCell"/>
</dbReference>
<evidence type="ECO:0000256" key="1">
    <source>
        <dbReference type="ARBA" id="ARBA00004123"/>
    </source>
</evidence>
<dbReference type="AlphaFoldDB" id="A0A8C7KH66"/>
<evidence type="ECO:0000256" key="7">
    <source>
        <dbReference type="ARBA" id="ARBA00023328"/>
    </source>
</evidence>
<evidence type="ECO:0000313" key="12">
    <source>
        <dbReference type="Proteomes" id="UP000694557"/>
    </source>
</evidence>
<evidence type="ECO:0000256" key="4">
    <source>
        <dbReference type="ARBA" id="ARBA00016397"/>
    </source>
</evidence>
<dbReference type="Ensembl" id="ENSOKIT00005110361.1">
    <property type="protein sequence ID" value="ENSOKIP00005102951.1"/>
    <property type="gene ID" value="ENSOKIG00005045345.1"/>
</dbReference>
<evidence type="ECO:0000256" key="2">
    <source>
        <dbReference type="ARBA" id="ARBA00004584"/>
    </source>
</evidence>
<evidence type="ECO:0000256" key="3">
    <source>
        <dbReference type="ARBA" id="ARBA00008191"/>
    </source>
</evidence>
<evidence type="ECO:0000256" key="8">
    <source>
        <dbReference type="SAM" id="Coils"/>
    </source>
</evidence>
<keyword evidence="7" id="KW-0137">Centromere</keyword>
<reference evidence="11" key="1">
    <citation type="submission" date="2025-08" db="UniProtKB">
        <authorList>
            <consortium name="Ensembl"/>
        </authorList>
    </citation>
    <scope>IDENTIFICATION</scope>
</reference>
<accession>A0A8C7KH66</accession>
<keyword evidence="12" id="KW-1185">Reference proteome</keyword>
<keyword evidence="6" id="KW-0539">Nucleus</keyword>
<evidence type="ECO:0000256" key="10">
    <source>
        <dbReference type="SAM" id="SignalP"/>
    </source>
</evidence>
<feature type="chain" id="PRO_5034630484" description="Centromere protein Q" evidence="10">
    <location>
        <begin position="20"/>
        <end position="322"/>
    </location>
</feature>
<feature type="compositionally biased region" description="Polar residues" evidence="9">
    <location>
        <begin position="80"/>
        <end position="90"/>
    </location>
</feature>
<dbReference type="GeneTree" id="ENSGT00390000005599"/>
<keyword evidence="5" id="KW-0158">Chromosome</keyword>
<dbReference type="GO" id="GO:0005634">
    <property type="term" value="C:nucleus"/>
    <property type="evidence" value="ECO:0007669"/>
    <property type="project" value="UniProtKB-SubCell"/>
</dbReference>
<comment type="subcellular location">
    <subcellularLocation>
        <location evidence="2">Chromosome</location>
        <location evidence="2">Centromere</location>
    </subcellularLocation>
    <subcellularLocation>
        <location evidence="1">Nucleus</location>
    </subcellularLocation>
</comment>
<protein>
    <recommendedName>
        <fullName evidence="4">Centromere protein Q</fullName>
    </recommendedName>
</protein>
<evidence type="ECO:0000256" key="6">
    <source>
        <dbReference type="ARBA" id="ARBA00023242"/>
    </source>
</evidence>
<comment type="similarity">
    <text evidence="3">Belongs to the CENP-Q/OKP1 family.</text>
</comment>
<dbReference type="KEGG" id="oki:109887978"/>
<feature type="coiled-coil region" evidence="8">
    <location>
        <begin position="213"/>
        <end position="250"/>
    </location>
</feature>
<dbReference type="InterPro" id="IPR025212">
    <property type="entry name" value="CAD_CENP-Q"/>
</dbReference>
<dbReference type="PANTHER" id="PTHR31345">
    <property type="entry name" value="CENTROMERE PROTEIN Q"/>
    <property type="match status" value="1"/>
</dbReference>
<feature type="signal peptide" evidence="10">
    <location>
        <begin position="1"/>
        <end position="19"/>
    </location>
</feature>
<feature type="region of interest" description="Disordered" evidence="9">
    <location>
        <begin position="46"/>
        <end position="118"/>
    </location>
</feature>
<proteinExistence type="inferred from homology"/>
<evidence type="ECO:0000256" key="5">
    <source>
        <dbReference type="ARBA" id="ARBA00022454"/>
    </source>
</evidence>
<dbReference type="RefSeq" id="XP_031671788.1">
    <property type="nucleotide sequence ID" value="XM_031815928.1"/>
</dbReference>
<evidence type="ECO:0000256" key="9">
    <source>
        <dbReference type="SAM" id="MobiDB-lite"/>
    </source>
</evidence>
<gene>
    <name evidence="11" type="primary">LOC109887978</name>
</gene>
<keyword evidence="10" id="KW-0732">Signal</keyword>